<evidence type="ECO:0000259" key="3">
    <source>
        <dbReference type="PROSITE" id="PS50157"/>
    </source>
</evidence>
<evidence type="ECO:0000256" key="1">
    <source>
        <dbReference type="PROSITE-ProRule" id="PRU00042"/>
    </source>
</evidence>
<dbReference type="PROSITE" id="PS50157">
    <property type="entry name" value="ZINC_FINGER_C2H2_2"/>
    <property type="match status" value="1"/>
</dbReference>
<evidence type="ECO:0000313" key="5">
    <source>
        <dbReference type="Proteomes" id="UP000324832"/>
    </source>
</evidence>
<keyword evidence="1" id="KW-0862">Zinc</keyword>
<keyword evidence="5" id="KW-1185">Reference proteome</keyword>
<sequence length="336" mass="37129">MSGQSNEQQDLTSGSDNQVVAELKDGRLQIVEVEYNDNAEVGESSNGSSSHKYVEVMDSSGKNVLLDLLNMTIVRPQEGEDLFHLVPNDEDGEADTVTCILADDEEEDGEQYIVVEGQDAPMVFLKADNIKNEQPPDHHPLPDNKMDDNYLYEDTQEEDAKPSPTQILNRLKAIQKSKALLMQLSRGRRGRKRIGALPTPQEMLTSPNFKLYLYSCKMCAFKCNAVKELSAHKAKEHAGAVKGDGRWKSGRPASRIALQCGRCPYRAITHAELRTHLTLSHTGSRDEDDESENKVDLSSAEVEAADVLVCGACGYESSNKAHFKDHIVEEHGAVAC</sequence>
<evidence type="ECO:0000313" key="4">
    <source>
        <dbReference type="EMBL" id="VVC89695.1"/>
    </source>
</evidence>
<dbReference type="PROSITE" id="PS00028">
    <property type="entry name" value="ZINC_FINGER_C2H2_1"/>
    <property type="match status" value="1"/>
</dbReference>
<proteinExistence type="predicted"/>
<keyword evidence="1" id="KW-0479">Metal-binding</keyword>
<gene>
    <name evidence="4" type="ORF">LSINAPIS_LOCUS2758</name>
</gene>
<evidence type="ECO:0000256" key="2">
    <source>
        <dbReference type="SAM" id="MobiDB-lite"/>
    </source>
</evidence>
<dbReference type="AlphaFoldDB" id="A0A5E4PWP9"/>
<dbReference type="Proteomes" id="UP000324832">
    <property type="component" value="Unassembled WGS sequence"/>
</dbReference>
<dbReference type="GO" id="GO:0008270">
    <property type="term" value="F:zinc ion binding"/>
    <property type="evidence" value="ECO:0007669"/>
    <property type="project" value="UniProtKB-KW"/>
</dbReference>
<dbReference type="InterPro" id="IPR013087">
    <property type="entry name" value="Znf_C2H2_type"/>
</dbReference>
<organism evidence="4 5">
    <name type="scientific">Leptidea sinapis</name>
    <dbReference type="NCBI Taxonomy" id="189913"/>
    <lineage>
        <taxon>Eukaryota</taxon>
        <taxon>Metazoa</taxon>
        <taxon>Ecdysozoa</taxon>
        <taxon>Arthropoda</taxon>
        <taxon>Hexapoda</taxon>
        <taxon>Insecta</taxon>
        <taxon>Pterygota</taxon>
        <taxon>Neoptera</taxon>
        <taxon>Endopterygota</taxon>
        <taxon>Lepidoptera</taxon>
        <taxon>Glossata</taxon>
        <taxon>Ditrysia</taxon>
        <taxon>Papilionoidea</taxon>
        <taxon>Pieridae</taxon>
        <taxon>Dismorphiinae</taxon>
        <taxon>Leptidea</taxon>
    </lineage>
</organism>
<dbReference type="EMBL" id="FZQP02000604">
    <property type="protein sequence ID" value="VVC89695.1"/>
    <property type="molecule type" value="Genomic_DNA"/>
</dbReference>
<name>A0A5E4PWP9_9NEOP</name>
<dbReference type="SMART" id="SM00355">
    <property type="entry name" value="ZnF_C2H2"/>
    <property type="match status" value="3"/>
</dbReference>
<reference evidence="4 5" key="1">
    <citation type="submission" date="2017-07" db="EMBL/GenBank/DDBJ databases">
        <authorList>
            <person name="Talla V."/>
            <person name="Backstrom N."/>
        </authorList>
    </citation>
    <scope>NUCLEOTIDE SEQUENCE [LARGE SCALE GENOMIC DNA]</scope>
</reference>
<accession>A0A5E4PWP9</accession>
<keyword evidence="1" id="KW-0863">Zinc-finger</keyword>
<protein>
    <recommendedName>
        <fullName evidence="3">C2H2-type domain-containing protein</fullName>
    </recommendedName>
</protein>
<feature type="region of interest" description="Disordered" evidence="2">
    <location>
        <begin position="279"/>
        <end position="298"/>
    </location>
</feature>
<feature type="domain" description="C2H2-type" evidence="3">
    <location>
        <begin position="258"/>
        <end position="286"/>
    </location>
</feature>
<dbReference type="Gene3D" id="3.30.160.60">
    <property type="entry name" value="Classic Zinc Finger"/>
    <property type="match status" value="1"/>
</dbReference>